<dbReference type="InterPro" id="IPR001763">
    <property type="entry name" value="Rhodanese-like_dom"/>
</dbReference>
<dbReference type="Pfam" id="PF00581">
    <property type="entry name" value="Rhodanese"/>
    <property type="match status" value="1"/>
</dbReference>
<dbReference type="CDD" id="cd00158">
    <property type="entry name" value="RHOD"/>
    <property type="match status" value="1"/>
</dbReference>
<gene>
    <name evidence="2" type="ORF">MNBD_GAMMA12-2445</name>
</gene>
<dbReference type="Gene3D" id="3.40.250.10">
    <property type="entry name" value="Rhodanese-like domain"/>
    <property type="match status" value="1"/>
</dbReference>
<feature type="domain" description="Rhodanese" evidence="1">
    <location>
        <begin position="17"/>
        <end position="105"/>
    </location>
</feature>
<organism evidence="2">
    <name type="scientific">hydrothermal vent metagenome</name>
    <dbReference type="NCBI Taxonomy" id="652676"/>
    <lineage>
        <taxon>unclassified sequences</taxon>
        <taxon>metagenomes</taxon>
        <taxon>ecological metagenomes</taxon>
    </lineage>
</organism>
<dbReference type="InterPro" id="IPR050229">
    <property type="entry name" value="GlpE_sulfurtransferase"/>
</dbReference>
<name>A0A3B0YFG7_9ZZZZ</name>
<dbReference type="SUPFAM" id="SSF52821">
    <property type="entry name" value="Rhodanese/Cell cycle control phosphatase"/>
    <property type="match status" value="1"/>
</dbReference>
<dbReference type="PROSITE" id="PS50206">
    <property type="entry name" value="RHODANESE_3"/>
    <property type="match status" value="1"/>
</dbReference>
<evidence type="ECO:0000259" key="1">
    <source>
        <dbReference type="PROSITE" id="PS50206"/>
    </source>
</evidence>
<protein>
    <recommendedName>
        <fullName evidence="1">Rhodanese domain-containing protein</fullName>
    </recommendedName>
</protein>
<sequence>MKIKEISVNTLVEWQKRGEKFKLIDIRSQGEMQNGMIPTGAAHPMTAIAGELDRYQQEETIVIYCRSGVRSAQVCSFMQQHGFTDVINLGGGIMDWAKQGLEVVVPTEDVLQACL</sequence>
<proteinExistence type="predicted"/>
<evidence type="ECO:0000313" key="2">
    <source>
        <dbReference type="EMBL" id="VAW74903.1"/>
    </source>
</evidence>
<accession>A0A3B0YFG7</accession>
<reference evidence="2" key="1">
    <citation type="submission" date="2018-06" db="EMBL/GenBank/DDBJ databases">
        <authorList>
            <person name="Zhirakovskaya E."/>
        </authorList>
    </citation>
    <scope>NUCLEOTIDE SEQUENCE</scope>
</reference>
<dbReference type="EMBL" id="UOFL01000072">
    <property type="protein sequence ID" value="VAW74903.1"/>
    <property type="molecule type" value="Genomic_DNA"/>
</dbReference>
<dbReference type="SMART" id="SM00450">
    <property type="entry name" value="RHOD"/>
    <property type="match status" value="1"/>
</dbReference>
<dbReference type="AlphaFoldDB" id="A0A3B0YFG7"/>
<dbReference type="PANTHER" id="PTHR43031:SF17">
    <property type="entry name" value="SULFURTRANSFERASE YTWF-RELATED"/>
    <property type="match status" value="1"/>
</dbReference>
<dbReference type="InterPro" id="IPR036873">
    <property type="entry name" value="Rhodanese-like_dom_sf"/>
</dbReference>
<dbReference type="PANTHER" id="PTHR43031">
    <property type="entry name" value="FAD-DEPENDENT OXIDOREDUCTASE"/>
    <property type="match status" value="1"/>
</dbReference>